<feature type="region of interest" description="Disordered" evidence="6">
    <location>
        <begin position="1"/>
        <end position="42"/>
    </location>
</feature>
<dbReference type="HOGENOM" id="CLU_055188_4_2_10"/>
<keyword evidence="4" id="KW-0694">RNA-binding</keyword>
<evidence type="ECO:0000259" key="7">
    <source>
        <dbReference type="Pfam" id="PF00828"/>
    </source>
</evidence>
<dbReference type="GO" id="GO:0003735">
    <property type="term" value="F:structural constituent of ribosome"/>
    <property type="evidence" value="ECO:0007669"/>
    <property type="project" value="InterPro"/>
</dbReference>
<evidence type="ECO:0000256" key="5">
    <source>
        <dbReference type="RuleBase" id="RU003888"/>
    </source>
</evidence>
<evidence type="ECO:0000313" key="9">
    <source>
        <dbReference type="Proteomes" id="UP000009011"/>
    </source>
</evidence>
<evidence type="ECO:0000256" key="3">
    <source>
        <dbReference type="ARBA" id="ARBA00023274"/>
    </source>
</evidence>
<organism evidence="8 9">
    <name type="scientific">Melioribacter roseus (strain DSM 23840 / JCM 17771 / VKM B-2668 / P3M-2)</name>
    <dbReference type="NCBI Taxonomy" id="1191523"/>
    <lineage>
        <taxon>Bacteria</taxon>
        <taxon>Pseudomonadati</taxon>
        <taxon>Ignavibacteriota</taxon>
        <taxon>Ignavibacteria</taxon>
        <taxon>Ignavibacteriales</taxon>
        <taxon>Melioribacteraceae</taxon>
        <taxon>Melioribacter</taxon>
    </lineage>
</organism>
<dbReference type="Pfam" id="PF00828">
    <property type="entry name" value="Ribosomal_L27A"/>
    <property type="match status" value="1"/>
</dbReference>
<sequence length="154" mass="16774">MDILSNLKPAKGSNKKEKRIGRGEGSGHGGTATRGMNGQRSRSGAKYKVWFEGGQMPLQRRVPKRGFKSPFKVTYQVINLDRIQKLVDDKKITEDVITSAVLYQNGLISKAAAPYKILGSGEIKSQITIEAHAFSASAKQKIESVGGTIKEIKA</sequence>
<comment type="function">
    <text evidence="4">Binds to the 23S rRNA.</text>
</comment>
<dbReference type="SUPFAM" id="SSF52080">
    <property type="entry name" value="Ribosomal proteins L15p and L18e"/>
    <property type="match status" value="1"/>
</dbReference>
<protein>
    <recommendedName>
        <fullName evidence="4">Large ribosomal subunit protein uL15</fullName>
    </recommendedName>
</protein>
<dbReference type="GO" id="GO:0019843">
    <property type="term" value="F:rRNA binding"/>
    <property type="evidence" value="ECO:0007669"/>
    <property type="project" value="UniProtKB-UniRule"/>
</dbReference>
<dbReference type="GO" id="GO:0022625">
    <property type="term" value="C:cytosolic large ribosomal subunit"/>
    <property type="evidence" value="ECO:0007669"/>
    <property type="project" value="TreeGrafter"/>
</dbReference>
<dbReference type="HAMAP" id="MF_01341">
    <property type="entry name" value="Ribosomal_uL15"/>
    <property type="match status" value="1"/>
</dbReference>
<keyword evidence="4" id="KW-0699">rRNA-binding</keyword>
<dbReference type="EMBL" id="CP003557">
    <property type="protein sequence ID" value="AFN73441.1"/>
    <property type="molecule type" value="Genomic_DNA"/>
</dbReference>
<dbReference type="GO" id="GO:0006412">
    <property type="term" value="P:translation"/>
    <property type="evidence" value="ECO:0007669"/>
    <property type="project" value="UniProtKB-UniRule"/>
</dbReference>
<accession>I7A0G6</accession>
<name>I7A0G6_MELRP</name>
<dbReference type="PROSITE" id="PS00475">
    <property type="entry name" value="RIBOSOMAL_L15"/>
    <property type="match status" value="1"/>
</dbReference>
<dbReference type="RefSeq" id="WP_014854878.1">
    <property type="nucleotide sequence ID" value="NC_018178.1"/>
</dbReference>
<evidence type="ECO:0000256" key="4">
    <source>
        <dbReference type="HAMAP-Rule" id="MF_01341"/>
    </source>
</evidence>
<dbReference type="PANTHER" id="PTHR12934">
    <property type="entry name" value="50S RIBOSOMAL PROTEIN L15"/>
    <property type="match status" value="1"/>
</dbReference>
<dbReference type="AlphaFoldDB" id="I7A0G6"/>
<gene>
    <name evidence="4" type="primary">rplO</name>
    <name evidence="8" type="ordered locus">MROS_0197</name>
</gene>
<dbReference type="PATRIC" id="fig|1191523.3.peg.203"/>
<dbReference type="InterPro" id="IPR030878">
    <property type="entry name" value="Ribosomal_uL15"/>
</dbReference>
<dbReference type="NCBIfam" id="TIGR01071">
    <property type="entry name" value="rplO_bact"/>
    <property type="match status" value="1"/>
</dbReference>
<reference evidence="8 9" key="1">
    <citation type="journal article" date="2013" name="PLoS ONE">
        <title>Genomic analysis of Melioribacter roseus, facultatively anaerobic organotrophic bacterium representing a novel deep lineage within Bacteriodetes/Chlorobi group.</title>
        <authorList>
            <person name="Kadnikov V.V."/>
            <person name="Mardanov A.V."/>
            <person name="Podosokorskaya O.A."/>
            <person name="Gavrilov S.N."/>
            <person name="Kublanov I.V."/>
            <person name="Beletsky A.V."/>
            <person name="Bonch-Osmolovskaya E.A."/>
            <person name="Ravin N.V."/>
        </authorList>
    </citation>
    <scope>NUCLEOTIDE SEQUENCE [LARGE SCALE GENOMIC DNA]</scope>
    <source>
        <strain evidence="9">JCM 17771 / P3M-2</strain>
    </source>
</reference>
<dbReference type="eggNOG" id="COG0200">
    <property type="taxonomic scope" value="Bacteria"/>
</dbReference>
<evidence type="ECO:0000256" key="6">
    <source>
        <dbReference type="SAM" id="MobiDB-lite"/>
    </source>
</evidence>
<dbReference type="KEGG" id="mro:MROS_0197"/>
<feature type="compositionally biased region" description="Gly residues" evidence="6">
    <location>
        <begin position="23"/>
        <end position="32"/>
    </location>
</feature>
<evidence type="ECO:0000256" key="2">
    <source>
        <dbReference type="ARBA" id="ARBA00022980"/>
    </source>
</evidence>
<proteinExistence type="inferred from homology"/>
<dbReference type="OrthoDB" id="9810293at2"/>
<dbReference type="STRING" id="1191523.MROS_0197"/>
<keyword evidence="3 4" id="KW-0687">Ribonucleoprotein</keyword>
<comment type="similarity">
    <text evidence="1 4 5">Belongs to the universal ribosomal protein uL15 family.</text>
</comment>
<dbReference type="InterPro" id="IPR005749">
    <property type="entry name" value="Ribosomal_uL15_bac-type"/>
</dbReference>
<dbReference type="InterPro" id="IPR036227">
    <property type="entry name" value="Ribosomal_uL15/eL18_sf"/>
</dbReference>
<dbReference type="Gene3D" id="3.100.10.10">
    <property type="match status" value="1"/>
</dbReference>
<keyword evidence="2 4" id="KW-0689">Ribosomal protein</keyword>
<dbReference type="InterPro" id="IPR001196">
    <property type="entry name" value="Ribosomal_uL15_CS"/>
</dbReference>
<dbReference type="InterPro" id="IPR021131">
    <property type="entry name" value="Ribosomal_uL15/eL18"/>
</dbReference>
<evidence type="ECO:0000256" key="1">
    <source>
        <dbReference type="ARBA" id="ARBA00007320"/>
    </source>
</evidence>
<keyword evidence="9" id="KW-1185">Reference proteome</keyword>
<evidence type="ECO:0000313" key="8">
    <source>
        <dbReference type="EMBL" id="AFN73441.1"/>
    </source>
</evidence>
<feature type="domain" description="Large ribosomal subunit protein uL15/eL18" evidence="7">
    <location>
        <begin position="77"/>
        <end position="149"/>
    </location>
</feature>
<dbReference type="PANTHER" id="PTHR12934:SF11">
    <property type="entry name" value="LARGE RIBOSOMAL SUBUNIT PROTEIN UL15M"/>
    <property type="match status" value="1"/>
</dbReference>
<comment type="subunit">
    <text evidence="4">Part of the 50S ribosomal subunit.</text>
</comment>
<dbReference type="Proteomes" id="UP000009011">
    <property type="component" value="Chromosome"/>
</dbReference>